<dbReference type="Proteomes" id="UP001152607">
    <property type="component" value="Unassembled WGS sequence"/>
</dbReference>
<organism evidence="1 2">
    <name type="scientific">Periconia digitata</name>
    <dbReference type="NCBI Taxonomy" id="1303443"/>
    <lineage>
        <taxon>Eukaryota</taxon>
        <taxon>Fungi</taxon>
        <taxon>Dikarya</taxon>
        <taxon>Ascomycota</taxon>
        <taxon>Pezizomycotina</taxon>
        <taxon>Dothideomycetes</taxon>
        <taxon>Pleosporomycetidae</taxon>
        <taxon>Pleosporales</taxon>
        <taxon>Massarineae</taxon>
        <taxon>Periconiaceae</taxon>
        <taxon>Periconia</taxon>
    </lineage>
</organism>
<sequence length="74" mass="8444">MVLPSFVPQLHRLEPSKFQSLSITEAPSTRQQDSPIMACASDPSIAASTEIKTSSSRNRKQLPGKLCWWWHRYE</sequence>
<evidence type="ECO:0000313" key="1">
    <source>
        <dbReference type="EMBL" id="CAI6339920.1"/>
    </source>
</evidence>
<dbReference type="EMBL" id="CAOQHR010000009">
    <property type="protein sequence ID" value="CAI6339920.1"/>
    <property type="molecule type" value="Genomic_DNA"/>
</dbReference>
<evidence type="ECO:0000313" key="2">
    <source>
        <dbReference type="Proteomes" id="UP001152607"/>
    </source>
</evidence>
<name>A0A9W4XTC8_9PLEO</name>
<accession>A0A9W4XTC8</accession>
<protein>
    <submittedName>
        <fullName evidence="1">Uncharacterized protein</fullName>
    </submittedName>
</protein>
<dbReference type="AlphaFoldDB" id="A0A9W4XTC8"/>
<proteinExistence type="predicted"/>
<comment type="caution">
    <text evidence="1">The sequence shown here is derived from an EMBL/GenBank/DDBJ whole genome shotgun (WGS) entry which is preliminary data.</text>
</comment>
<reference evidence="1" key="1">
    <citation type="submission" date="2023-01" db="EMBL/GenBank/DDBJ databases">
        <authorList>
            <person name="Van Ghelder C."/>
            <person name="Rancurel C."/>
        </authorList>
    </citation>
    <scope>NUCLEOTIDE SEQUENCE</scope>
    <source>
        <strain evidence="1">CNCM I-4278</strain>
    </source>
</reference>
<gene>
    <name evidence="1" type="ORF">PDIGIT_LOCUS13084</name>
</gene>
<keyword evidence="2" id="KW-1185">Reference proteome</keyword>